<evidence type="ECO:0000256" key="1">
    <source>
        <dbReference type="SAM" id="MobiDB-lite"/>
    </source>
</evidence>
<feature type="domain" description="LRRC37A/B like protein 1 C-terminal" evidence="2">
    <location>
        <begin position="484"/>
        <end position="622"/>
    </location>
</feature>
<evidence type="ECO:0000313" key="3">
    <source>
        <dbReference type="Ensembl" id="ENSAZOP00000007660.1"/>
    </source>
</evidence>
<accession>A0A8B9ZQ27</accession>
<evidence type="ECO:0000313" key="4">
    <source>
        <dbReference type="Proteomes" id="UP000694549"/>
    </source>
</evidence>
<dbReference type="PANTHER" id="PTHR23045:SF9">
    <property type="entry name" value="LEUCINE RICH REPEAT CONTAINING 37A-RELATED"/>
    <property type="match status" value="1"/>
</dbReference>
<dbReference type="InterPro" id="IPR015753">
    <property type="entry name" value="LRRC37"/>
</dbReference>
<feature type="compositionally biased region" description="Polar residues" evidence="1">
    <location>
        <begin position="172"/>
        <end position="192"/>
    </location>
</feature>
<feature type="region of interest" description="Disordered" evidence="1">
    <location>
        <begin position="169"/>
        <end position="198"/>
    </location>
</feature>
<feature type="region of interest" description="Disordered" evidence="1">
    <location>
        <begin position="394"/>
        <end position="448"/>
    </location>
</feature>
<reference evidence="3" key="2">
    <citation type="submission" date="2025-09" db="UniProtKB">
        <authorList>
            <consortium name="Ensembl"/>
        </authorList>
    </citation>
    <scope>IDENTIFICATION</scope>
</reference>
<dbReference type="Pfam" id="PF14914">
    <property type="entry name" value="LRRC37AB_C"/>
    <property type="match status" value="1"/>
</dbReference>
<evidence type="ECO:0000259" key="2">
    <source>
        <dbReference type="Pfam" id="PF14914"/>
    </source>
</evidence>
<keyword evidence="4" id="KW-1185">Reference proteome</keyword>
<reference evidence="3" key="1">
    <citation type="submission" date="2025-08" db="UniProtKB">
        <authorList>
            <consortium name="Ensembl"/>
        </authorList>
    </citation>
    <scope>IDENTIFICATION</scope>
</reference>
<dbReference type="PANTHER" id="PTHR23045">
    <property type="entry name" value="LEUCINE-RICH REPEAT-CONTAINING PROTEIN 37A"/>
    <property type="match status" value="1"/>
</dbReference>
<dbReference type="SUPFAM" id="SSF52058">
    <property type="entry name" value="L domain-like"/>
    <property type="match status" value="1"/>
</dbReference>
<dbReference type="InterPro" id="IPR029423">
    <property type="entry name" value="LRRC37AB_C"/>
</dbReference>
<dbReference type="AlphaFoldDB" id="A0A8B9ZQ27"/>
<organism evidence="3 4">
    <name type="scientific">Anas zonorhyncha</name>
    <name type="common">Eastern spot-billed duck</name>
    <dbReference type="NCBI Taxonomy" id="75864"/>
    <lineage>
        <taxon>Eukaryota</taxon>
        <taxon>Metazoa</taxon>
        <taxon>Chordata</taxon>
        <taxon>Craniata</taxon>
        <taxon>Vertebrata</taxon>
        <taxon>Euteleostomi</taxon>
        <taxon>Archelosauria</taxon>
        <taxon>Archosauria</taxon>
        <taxon>Dinosauria</taxon>
        <taxon>Saurischia</taxon>
        <taxon>Theropoda</taxon>
        <taxon>Coelurosauria</taxon>
        <taxon>Aves</taxon>
        <taxon>Neognathae</taxon>
        <taxon>Galloanserae</taxon>
        <taxon>Anseriformes</taxon>
        <taxon>Anatidae</taxon>
        <taxon>Anatinae</taxon>
        <taxon>Anas</taxon>
    </lineage>
</organism>
<name>A0A8B9ZQ27_9AVES</name>
<protein>
    <recommendedName>
        <fullName evidence="2">LRRC37A/B like protein 1 C-terminal domain-containing protein</fullName>
    </recommendedName>
</protein>
<dbReference type="Proteomes" id="UP000694549">
    <property type="component" value="Unplaced"/>
</dbReference>
<feature type="compositionally biased region" description="Polar residues" evidence="1">
    <location>
        <begin position="414"/>
        <end position="424"/>
    </location>
</feature>
<feature type="compositionally biased region" description="Polar residues" evidence="1">
    <location>
        <begin position="432"/>
        <end position="448"/>
    </location>
</feature>
<sequence>MEMLSPCALAHAAHILPITQSQWLVFCRILSHNPLSVINDTSFFQLPSVKYLDLSATQATQLTLLTLLLTTVHLEKLKLPSDTACCLCQEKHTTETPCRTVQFHCEDLCTTSTPQCAHTDSLAEAQAEVMKAVQSRKPTTSTVLSLKPKEPSFEDQETATLAVVLHPAGTDSDLSNPNDHISRTNSYSPQHLSRQEGKNSKELMLHSIQHMDWTSESDKRKLYFLAKALVAELKKKLHMVKSVVTVENTISHPPTPAMYKISEQETASGWVQKLRDLGLNHAPLNPQEVAGRLNPTDNISVLRHHKRSILPSKHSLPLSPAEASHLSGSFEIQNHPYAVEQTKKTHYVEDAEDVKETSSPRQGYLWAYKKHKQQDSPCLNKNNQLFYNVFHDVNPEEEPTPTKSKGEQRENMKQPFSSNLSVNKSRPAASSMLKNTAENEGSSVGENFLGTHQTTETHWKLPKEGFDSLIKRRSSDSPDNTLVQGDLFEIKVKHHLHLLVPDKALRTFIAQVARALRMDCSLPDVQLSCAKMVSKTGLLVKLLSKRPAGQGASSHTGWCLLQGNISTSMAQAGAAGRKLAGKWKAEHSSGKKLLLAVSVSLIITINLTVICLIEVCSQKPAAASQPQTTSKSRIRWFFQKLLPLRWRKNKYDIREQGSHGSDRNKTKPQWLIDLYKPLDDQLKKALIELYDEESSEEEIFGKPELDRISTAPEKGHDLVEMQLPGDLTPPPRNPAAPQNLLSAQKDALGGHAPGVPPSLAQQDRNRGAATDGEPP</sequence>
<dbReference type="Ensembl" id="ENSAZOT00000008169.1">
    <property type="protein sequence ID" value="ENSAZOP00000007660.1"/>
    <property type="gene ID" value="ENSAZOG00000004868.1"/>
</dbReference>
<feature type="region of interest" description="Disordered" evidence="1">
    <location>
        <begin position="719"/>
        <end position="775"/>
    </location>
</feature>
<proteinExistence type="predicted"/>